<evidence type="ECO:0000313" key="2">
    <source>
        <dbReference type="Proteomes" id="UP001589891"/>
    </source>
</evidence>
<protein>
    <submittedName>
        <fullName evidence="1">SPOR domain-containing protein</fullName>
    </submittedName>
</protein>
<dbReference type="RefSeq" id="WP_376947982.1">
    <property type="nucleotide sequence ID" value="NZ_CP171449.1"/>
</dbReference>
<accession>A0ABV6SNT6</accession>
<evidence type="ECO:0000313" key="1">
    <source>
        <dbReference type="EMBL" id="MFC0711193.1"/>
    </source>
</evidence>
<sequence length="223" mass="25129">MRWLFLLLVVLNFSYWILNERLAFRQGDESAASSSGDAGPGIQLLSESEIAARLNGGRSGKNECLFLWGGLSEERGRQIVQRLLSLDIASSLERFKRIVAEDYLVYLPPLASRHAALQRLKELQARKIDSYVIAQGELTNGISLGVFSRAEPAEAAVRHFREAGYEPAMRELPQVRQDYWVRVAPSGARLFDEHLMESLVQSFPKLRQLKKECEGVASPVRLE</sequence>
<organism evidence="1 2">
    <name type="scientific">Azorhizophilus paspali</name>
    <name type="common">Azotobacter paspali</name>
    <dbReference type="NCBI Taxonomy" id="69963"/>
    <lineage>
        <taxon>Bacteria</taxon>
        <taxon>Pseudomonadati</taxon>
        <taxon>Pseudomonadota</taxon>
        <taxon>Gammaproteobacteria</taxon>
        <taxon>Pseudomonadales</taxon>
        <taxon>Pseudomonadaceae</taxon>
        <taxon>Azorhizophilus</taxon>
    </lineage>
</organism>
<dbReference type="EMBL" id="JBHLSS010000108">
    <property type="protein sequence ID" value="MFC0711193.1"/>
    <property type="molecule type" value="Genomic_DNA"/>
</dbReference>
<reference evidence="1 2" key="1">
    <citation type="submission" date="2024-09" db="EMBL/GenBank/DDBJ databases">
        <authorList>
            <person name="Sun Q."/>
            <person name="Mori K."/>
        </authorList>
    </citation>
    <scope>NUCLEOTIDE SEQUENCE [LARGE SCALE GENOMIC DNA]</scope>
    <source>
        <strain evidence="1 2">NCAIM B.01794</strain>
    </source>
</reference>
<proteinExistence type="predicted"/>
<keyword evidence="2" id="KW-1185">Reference proteome</keyword>
<gene>
    <name evidence="1" type="ORF">ACFFGX_17115</name>
</gene>
<dbReference type="Proteomes" id="UP001589891">
    <property type="component" value="Unassembled WGS sequence"/>
</dbReference>
<name>A0ABV6SNT6_AZOPA</name>
<comment type="caution">
    <text evidence="1">The sequence shown here is derived from an EMBL/GenBank/DDBJ whole genome shotgun (WGS) entry which is preliminary data.</text>
</comment>